<dbReference type="EMBL" id="FNNQ01000004">
    <property type="protein sequence ID" value="SDW56931.1"/>
    <property type="molecule type" value="Genomic_DNA"/>
</dbReference>
<accession>A0A1H2ULH0</accession>
<sequence>MIQWLSIDNVVFLLITQGSMYYNYELVGLYLDLHRSAGIPFNLISTTFNFNK</sequence>
<dbReference type="AlphaFoldDB" id="A0A1H2ULH0"/>
<dbReference type="Proteomes" id="UP000198534">
    <property type="component" value="Unassembled WGS sequence"/>
</dbReference>
<evidence type="ECO:0000313" key="1">
    <source>
        <dbReference type="EMBL" id="SDW56931.1"/>
    </source>
</evidence>
<gene>
    <name evidence="1" type="ORF">SAMN05444487_104143</name>
</gene>
<keyword evidence="2" id="KW-1185">Reference proteome</keyword>
<proteinExistence type="predicted"/>
<reference evidence="1 2" key="1">
    <citation type="submission" date="2016-10" db="EMBL/GenBank/DDBJ databases">
        <authorList>
            <person name="de Groot N.N."/>
        </authorList>
    </citation>
    <scope>NUCLEOTIDE SEQUENCE [LARGE SCALE GENOMIC DNA]</scope>
    <source>
        <strain evidence="1 2">DSM 45610</strain>
    </source>
</reference>
<organism evidence="1 2">
    <name type="scientific">Marininema mesophilum</name>
    <dbReference type="NCBI Taxonomy" id="1048340"/>
    <lineage>
        <taxon>Bacteria</taxon>
        <taxon>Bacillati</taxon>
        <taxon>Bacillota</taxon>
        <taxon>Bacilli</taxon>
        <taxon>Bacillales</taxon>
        <taxon>Thermoactinomycetaceae</taxon>
        <taxon>Marininema</taxon>
    </lineage>
</organism>
<protein>
    <submittedName>
        <fullName evidence="1">Uncharacterized protein</fullName>
    </submittedName>
</protein>
<name>A0A1H2ULH0_9BACL</name>
<evidence type="ECO:0000313" key="2">
    <source>
        <dbReference type="Proteomes" id="UP000198534"/>
    </source>
</evidence>